<dbReference type="InterPro" id="IPR006426">
    <property type="entry name" value="Asn_synth_AEB"/>
</dbReference>
<dbReference type="Pfam" id="PF00733">
    <property type="entry name" value="Asn_synthase"/>
    <property type="match status" value="1"/>
</dbReference>
<feature type="site" description="Important for beta-aspartyl-AMP intermediate formation" evidence="9">
    <location>
        <position position="364"/>
    </location>
</feature>
<keyword evidence="5 8" id="KW-0067">ATP-binding</keyword>
<dbReference type="CDD" id="cd00712">
    <property type="entry name" value="AsnB"/>
    <property type="match status" value="1"/>
</dbReference>
<evidence type="ECO:0000256" key="4">
    <source>
        <dbReference type="ARBA" id="ARBA00022741"/>
    </source>
</evidence>
<dbReference type="PANTHER" id="PTHR43284:SF1">
    <property type="entry name" value="ASPARAGINE SYNTHETASE"/>
    <property type="match status" value="1"/>
</dbReference>
<dbReference type="SUPFAM" id="SSF56235">
    <property type="entry name" value="N-terminal nucleophile aminohydrolases (Ntn hydrolases)"/>
    <property type="match status" value="1"/>
</dbReference>
<evidence type="ECO:0000256" key="7">
    <source>
        <dbReference type="ARBA" id="ARBA00048741"/>
    </source>
</evidence>
<dbReference type="EMBL" id="MGDI01000004">
    <property type="protein sequence ID" value="OGL55155.1"/>
    <property type="molecule type" value="Genomic_DNA"/>
</dbReference>
<dbReference type="InterPro" id="IPR017932">
    <property type="entry name" value="GATase_2_dom"/>
</dbReference>
<dbReference type="PANTHER" id="PTHR43284">
    <property type="entry name" value="ASPARAGINE SYNTHETASE (GLUTAMINE-HYDROLYZING)"/>
    <property type="match status" value="1"/>
</dbReference>
<dbReference type="CDD" id="cd01991">
    <property type="entry name" value="Asn_synthase_B_C"/>
    <property type="match status" value="1"/>
</dbReference>
<evidence type="ECO:0000313" key="11">
    <source>
        <dbReference type="EMBL" id="OGL55155.1"/>
    </source>
</evidence>
<name>A0A1F7SN03_9BACT</name>
<keyword evidence="4 8" id="KW-0547">Nucleotide-binding</keyword>
<dbReference type="InterPro" id="IPR001962">
    <property type="entry name" value="Asn_synthase"/>
</dbReference>
<organism evidence="11 12">
    <name type="scientific">Candidatus Schekmanbacteria bacterium RIFCSPLOWO2_12_FULL_38_15</name>
    <dbReference type="NCBI Taxonomy" id="1817883"/>
    <lineage>
        <taxon>Bacteria</taxon>
        <taxon>Candidatus Schekmaniibacteriota</taxon>
    </lineage>
</organism>
<comment type="catalytic activity">
    <reaction evidence="7">
        <text>L-aspartate + L-glutamine + ATP + H2O = L-asparagine + L-glutamate + AMP + diphosphate + H(+)</text>
        <dbReference type="Rhea" id="RHEA:12228"/>
        <dbReference type="ChEBI" id="CHEBI:15377"/>
        <dbReference type="ChEBI" id="CHEBI:15378"/>
        <dbReference type="ChEBI" id="CHEBI:29985"/>
        <dbReference type="ChEBI" id="CHEBI:29991"/>
        <dbReference type="ChEBI" id="CHEBI:30616"/>
        <dbReference type="ChEBI" id="CHEBI:33019"/>
        <dbReference type="ChEBI" id="CHEBI:58048"/>
        <dbReference type="ChEBI" id="CHEBI:58359"/>
        <dbReference type="ChEBI" id="CHEBI:456215"/>
        <dbReference type="EC" id="6.3.5.4"/>
    </reaction>
</comment>
<dbReference type="PIRSF" id="PIRSF001589">
    <property type="entry name" value="Asn_synthetase_glu-h"/>
    <property type="match status" value="1"/>
</dbReference>
<proteinExistence type="inferred from homology"/>
<reference evidence="11 12" key="1">
    <citation type="journal article" date="2016" name="Nat. Commun.">
        <title>Thousands of microbial genomes shed light on interconnected biogeochemical processes in an aquifer system.</title>
        <authorList>
            <person name="Anantharaman K."/>
            <person name="Brown C.T."/>
            <person name="Hug L.A."/>
            <person name="Sharon I."/>
            <person name="Castelle C.J."/>
            <person name="Probst A.J."/>
            <person name="Thomas B.C."/>
            <person name="Singh A."/>
            <person name="Wilkins M.J."/>
            <person name="Karaoz U."/>
            <person name="Brodie E.L."/>
            <person name="Williams K.H."/>
            <person name="Hubbard S.S."/>
            <person name="Banfield J.F."/>
        </authorList>
    </citation>
    <scope>NUCLEOTIDE SEQUENCE [LARGE SCALE GENOMIC DNA]</scope>
</reference>
<gene>
    <name evidence="11" type="ORF">A3G31_02850</name>
</gene>
<evidence type="ECO:0000256" key="8">
    <source>
        <dbReference type="PIRSR" id="PIRSR001589-2"/>
    </source>
</evidence>
<evidence type="ECO:0000256" key="9">
    <source>
        <dbReference type="PIRSR" id="PIRSR001589-3"/>
    </source>
</evidence>
<dbReference type="AlphaFoldDB" id="A0A1F7SN03"/>
<dbReference type="GO" id="GO:0006529">
    <property type="term" value="P:asparagine biosynthetic process"/>
    <property type="evidence" value="ECO:0007669"/>
    <property type="project" value="InterPro"/>
</dbReference>
<dbReference type="Pfam" id="PF13537">
    <property type="entry name" value="GATase_7"/>
    <property type="match status" value="1"/>
</dbReference>
<dbReference type="Gene3D" id="3.40.50.620">
    <property type="entry name" value="HUPs"/>
    <property type="match status" value="2"/>
</dbReference>
<dbReference type="Gene3D" id="3.60.20.10">
    <property type="entry name" value="Glutamine Phosphoribosylpyrophosphate, subunit 1, domain 1"/>
    <property type="match status" value="1"/>
</dbReference>
<dbReference type="Proteomes" id="UP000178082">
    <property type="component" value="Unassembled WGS sequence"/>
</dbReference>
<evidence type="ECO:0000256" key="6">
    <source>
        <dbReference type="ARBA" id="ARBA00022962"/>
    </source>
</evidence>
<evidence type="ECO:0000256" key="3">
    <source>
        <dbReference type="ARBA" id="ARBA00012737"/>
    </source>
</evidence>
<feature type="binding site" evidence="8">
    <location>
        <position position="260"/>
    </location>
    <ligand>
        <name>ATP</name>
        <dbReference type="ChEBI" id="CHEBI:30616"/>
    </ligand>
</feature>
<dbReference type="PROSITE" id="PS51278">
    <property type="entry name" value="GATASE_TYPE_2"/>
    <property type="match status" value="1"/>
</dbReference>
<dbReference type="InterPro" id="IPR033738">
    <property type="entry name" value="AsnB_N"/>
</dbReference>
<evidence type="ECO:0000256" key="1">
    <source>
        <dbReference type="ARBA" id="ARBA00005187"/>
    </source>
</evidence>
<evidence type="ECO:0000256" key="5">
    <source>
        <dbReference type="ARBA" id="ARBA00022840"/>
    </source>
</evidence>
<dbReference type="STRING" id="1817883.A3G31_02850"/>
<protein>
    <recommendedName>
        <fullName evidence="3">asparagine synthase (glutamine-hydrolyzing)</fullName>
        <ecNumber evidence="3">6.3.5.4</ecNumber>
    </recommendedName>
</protein>
<dbReference type="InterPro" id="IPR014729">
    <property type="entry name" value="Rossmann-like_a/b/a_fold"/>
</dbReference>
<dbReference type="GO" id="GO:0004066">
    <property type="term" value="F:asparagine synthase (glutamine-hydrolyzing) activity"/>
    <property type="evidence" value="ECO:0007669"/>
    <property type="project" value="UniProtKB-EC"/>
</dbReference>
<accession>A0A1F7SN03</accession>
<dbReference type="SUPFAM" id="SSF52402">
    <property type="entry name" value="Adenine nucleotide alpha hydrolases-like"/>
    <property type="match status" value="1"/>
</dbReference>
<evidence type="ECO:0000259" key="10">
    <source>
        <dbReference type="PROSITE" id="PS51278"/>
    </source>
</evidence>
<feature type="domain" description="Glutamine amidotransferase type-2" evidence="10">
    <location>
        <begin position="1"/>
        <end position="210"/>
    </location>
</feature>
<feature type="binding site" evidence="8">
    <location>
        <position position="95"/>
    </location>
    <ligand>
        <name>L-glutamine</name>
        <dbReference type="ChEBI" id="CHEBI:58359"/>
    </ligand>
</feature>
<comment type="caution">
    <text evidence="11">The sequence shown here is derived from an EMBL/GenBank/DDBJ whole genome shotgun (WGS) entry which is preliminary data.</text>
</comment>
<comment type="similarity">
    <text evidence="2">Belongs to the asparagine synthetase family.</text>
</comment>
<dbReference type="EC" id="6.3.5.4" evidence="3"/>
<dbReference type="GO" id="GO:0005524">
    <property type="term" value="F:ATP binding"/>
    <property type="evidence" value="ECO:0007669"/>
    <property type="project" value="UniProtKB-KW"/>
</dbReference>
<dbReference type="InterPro" id="IPR029055">
    <property type="entry name" value="Ntn_hydrolases_N"/>
</dbReference>
<evidence type="ECO:0000313" key="12">
    <source>
        <dbReference type="Proteomes" id="UP000178082"/>
    </source>
</evidence>
<comment type="pathway">
    <text evidence="1">Amino-acid biosynthesis; L-asparagine biosynthesis; L-asparagine from L-aspartate (L-Gln route): step 1/1.</text>
</comment>
<evidence type="ECO:0000256" key="2">
    <source>
        <dbReference type="ARBA" id="ARBA00005752"/>
    </source>
</evidence>
<sequence length="646" mass="75160">MNFAGAIFNRKLSENIDHYISQMCKAQATISSSGVNFFSYGEAALGYGGLKDKDKGNADITDSAAVVFDGKVLNRLELLNILRKNGYEIKEDCSDAELLLSLYAEYQENCLEYIEGVFAFAVWDKHKKRLFAARDRLGEKPLFYYQDQNGKFFLLASSVKGILASEIIKKELNIEGIFHFLFMKAFEQPATPISGLYSLLPGYYLIYQDDTLFLKQYWDIKIKSNQNITEQAAMKEMKDLLENTVRRICSSIEPSSAGILLSGGIDSSYVAALLHQYYAEPIRTFHVTFGDEGKESNESSYAEIVSRHLNTVHTNVVFKANDIRNNLVNMVWNMNTPVSNSGFKLQLVSKLGHVEGIQHYFLGEGADTLFGLDERWTYFNVIERYLSFIKLLGVKNRRRIYEMSEAFSRYLKEEFKIRYLRGIHDYFFSSLGYFKWKGSVIREERIRRIFTNENMRDIRSIPDLYIQYFKNSGLKIISDKYTYIAFKTYMPNQQLMPYNSICKFYDAEPVFPYLDVQVLEFCVNLPNNLKSKDGIKKYILHSLASGSVPKEILKRPKMAFKIPFDVWLRSDLKPIVDYVFSEKGIAARDIFDKKELKRLYEDFYIFRTLSWVDIWSFVVLEIWLRIFYDLPKVEKPEMDLANLFNQ</sequence>
<keyword evidence="6" id="KW-0315">Glutamine amidotransferase</keyword>
<dbReference type="InterPro" id="IPR051786">
    <property type="entry name" value="ASN_synthetase/amidase"/>
</dbReference>